<dbReference type="InterPro" id="IPR021799">
    <property type="entry name" value="PIN-like_prokaryotic"/>
</dbReference>
<dbReference type="Proteomes" id="UP000678237">
    <property type="component" value="Unassembled WGS sequence"/>
</dbReference>
<proteinExistence type="predicted"/>
<dbReference type="PANTHER" id="PTHR39550:SF1">
    <property type="entry name" value="SLL0658 PROTEIN"/>
    <property type="match status" value="1"/>
</dbReference>
<reference evidence="1" key="2">
    <citation type="submission" date="2021-05" db="EMBL/GenBank/DDBJ databases">
        <title>Protein family content uncovers lineage relationships and bacterial pathway maintenance mechanisms in DPANN archaea.</title>
        <authorList>
            <person name="Castelle C.J."/>
            <person name="Meheust R."/>
            <person name="Jaffe A.L."/>
            <person name="Seitz K."/>
            <person name="Gong X."/>
            <person name="Baker B.J."/>
            <person name="Banfield J.F."/>
        </authorList>
    </citation>
    <scope>NUCLEOTIDE SEQUENCE</scope>
    <source>
        <strain evidence="1">RIFCSPLOWO2_01_FULL_58_19</strain>
    </source>
</reference>
<comment type="caution">
    <text evidence="1">The sequence shown here is derived from an EMBL/GenBank/DDBJ whole genome shotgun (WGS) entry which is preliminary data.</text>
</comment>
<dbReference type="PANTHER" id="PTHR39550">
    <property type="entry name" value="SLL0658 PROTEIN"/>
    <property type="match status" value="1"/>
</dbReference>
<gene>
    <name evidence="1" type="ORF">J4203_07435</name>
</gene>
<protein>
    <recommendedName>
        <fullName evidence="3">DUF3368 domain-containing protein</fullName>
    </recommendedName>
</protein>
<evidence type="ECO:0000313" key="1">
    <source>
        <dbReference type="EMBL" id="MBS3063668.1"/>
    </source>
</evidence>
<accession>A0A8T4L8S3</accession>
<organism evidence="1 2">
    <name type="scientific">Candidatus Iainarchaeum sp</name>
    <dbReference type="NCBI Taxonomy" id="3101447"/>
    <lineage>
        <taxon>Archaea</taxon>
        <taxon>Candidatus Iainarchaeota</taxon>
        <taxon>Candidatus Iainarchaeia</taxon>
        <taxon>Candidatus Iainarchaeales</taxon>
        <taxon>Candidatus Iainarchaeaceae</taxon>
        <taxon>Candidatus Iainarchaeum</taxon>
    </lineage>
</organism>
<dbReference type="EMBL" id="JAGVWE010000006">
    <property type="protein sequence ID" value="MBS3063668.1"/>
    <property type="molecule type" value="Genomic_DNA"/>
</dbReference>
<reference evidence="1" key="1">
    <citation type="submission" date="2021-03" db="EMBL/GenBank/DDBJ databases">
        <authorList>
            <person name="Jaffe A."/>
        </authorList>
    </citation>
    <scope>NUCLEOTIDE SEQUENCE</scope>
    <source>
        <strain evidence="1">RIFCSPLOWO2_01_FULL_58_19</strain>
    </source>
</reference>
<dbReference type="AlphaFoldDB" id="A0A8T4L8S3"/>
<evidence type="ECO:0008006" key="3">
    <source>
        <dbReference type="Google" id="ProtNLM"/>
    </source>
</evidence>
<sequence>MTNRLVVSDSSSLILATKAAVLQTLCMCFAVQIPEAVFEETVEAGKRAGKADALRIEEAVETGRIKVAKVAALKDKKIEKWLKELCLGEGEEQALKLCLQVKANLFLVDDRQAINAAKLLEINWSTLPGLIVGLAEKNRLAPEKALDALRVLQEEGRYKLDFILDAFKKIEALKEAKK</sequence>
<evidence type="ECO:0000313" key="2">
    <source>
        <dbReference type="Proteomes" id="UP000678237"/>
    </source>
</evidence>
<name>A0A8T4L8S3_9ARCH</name>
<dbReference type="Pfam" id="PF11848">
    <property type="entry name" value="DUF3368"/>
    <property type="match status" value="1"/>
</dbReference>